<dbReference type="GO" id="GO:0016757">
    <property type="term" value="F:glycosyltransferase activity"/>
    <property type="evidence" value="ECO:0007669"/>
    <property type="project" value="UniProtKB-KW"/>
</dbReference>
<dbReference type="Pfam" id="PF00534">
    <property type="entry name" value="Glycos_transf_1"/>
    <property type="match status" value="1"/>
</dbReference>
<accession>A0AAE4PZ80</accession>
<dbReference type="SUPFAM" id="SSF53756">
    <property type="entry name" value="UDP-Glycosyltransferase/glycogen phosphorylase"/>
    <property type="match status" value="1"/>
</dbReference>
<name>A0AAE4PZ80_9GAMM</name>
<dbReference type="AlphaFoldDB" id="A0AAE4PZ80"/>
<protein>
    <submittedName>
        <fullName evidence="2">Glycosyltransferase</fullName>
        <ecNumber evidence="2">2.4.-.-</ecNumber>
    </submittedName>
</protein>
<sequence length="336" mass="38406">MKRILVVCKNFPYILGGAERSLLEELKKRDNCFFTFVNLKRNSSCFSLDYFHPYTQIYVNDYLKFESFEHLEYFYNKKMLLKFLNNLPGEFDEVITQGLWAPIAISYANSKGVSSTYYLRDESSLNIFRNYHVGAKYYIKNLKDSIVKFFQLVYCRDNSVALHLANTLISNSKFIQSEVLRLFNVKSTVVYPYVDVDGLLANYNVLSKATNCTKGVVLIGDSALKGVDIFLSLAKDLPQIQFYIFGKNTSFKSDLVNVKHMGWSSDNCYPFIYADVVLVPSKWHEAFGRVAVESKTLGIPVIVANRGGLPEAVNYDLQSIAVNDSDFKLKLLQILQ</sequence>
<evidence type="ECO:0000259" key="1">
    <source>
        <dbReference type="Pfam" id="PF00534"/>
    </source>
</evidence>
<keyword evidence="2" id="KW-0328">Glycosyltransferase</keyword>
<dbReference type="Gene3D" id="3.40.50.2000">
    <property type="entry name" value="Glycogen Phosphorylase B"/>
    <property type="match status" value="1"/>
</dbReference>
<comment type="caution">
    <text evidence="2">The sequence shown here is derived from an EMBL/GenBank/DDBJ whole genome shotgun (WGS) entry which is preliminary data.</text>
</comment>
<evidence type="ECO:0000313" key="2">
    <source>
        <dbReference type="EMBL" id="MDV5390966.1"/>
    </source>
</evidence>
<organism evidence="2 3">
    <name type="scientific">Shewanella xiamenensis</name>
    <dbReference type="NCBI Taxonomy" id="332186"/>
    <lineage>
        <taxon>Bacteria</taxon>
        <taxon>Pseudomonadati</taxon>
        <taxon>Pseudomonadota</taxon>
        <taxon>Gammaproteobacteria</taxon>
        <taxon>Alteromonadales</taxon>
        <taxon>Shewanellaceae</taxon>
        <taxon>Shewanella</taxon>
    </lineage>
</organism>
<reference evidence="2" key="1">
    <citation type="submission" date="2023-05" db="EMBL/GenBank/DDBJ databases">
        <title>Colonisation of extended spectrum b-lactamase- and carbapenemase-producing bacteria on hospital surfaces from low- and middle-income countries.</title>
        <authorList>
            <person name="Nieto-Rosado M."/>
            <person name="Sands K."/>
            <person name="Iregbu K."/>
            <person name="Zahra R."/>
            <person name="Mazarati J.B."/>
            <person name="Mehtar S."/>
            <person name="Barnards-Group B."/>
            <person name="Walsh T.R."/>
        </authorList>
    </citation>
    <scope>NUCLEOTIDE SEQUENCE</scope>
    <source>
        <strain evidence="2">PP-E493</strain>
    </source>
</reference>
<dbReference type="EMBL" id="JASGOQ010000001">
    <property type="protein sequence ID" value="MDV5390966.1"/>
    <property type="molecule type" value="Genomic_DNA"/>
</dbReference>
<gene>
    <name evidence="2" type="ORF">QM089_12080</name>
</gene>
<dbReference type="EC" id="2.4.-.-" evidence="2"/>
<feature type="domain" description="Glycosyl transferase family 1" evidence="1">
    <location>
        <begin position="225"/>
        <end position="314"/>
    </location>
</feature>
<evidence type="ECO:0000313" key="3">
    <source>
        <dbReference type="Proteomes" id="UP001187859"/>
    </source>
</evidence>
<dbReference type="InterPro" id="IPR001296">
    <property type="entry name" value="Glyco_trans_1"/>
</dbReference>
<dbReference type="Proteomes" id="UP001187859">
    <property type="component" value="Unassembled WGS sequence"/>
</dbReference>
<proteinExistence type="predicted"/>
<dbReference type="RefSeq" id="WP_317519915.1">
    <property type="nucleotide sequence ID" value="NZ_JASGOQ010000001.1"/>
</dbReference>
<keyword evidence="2" id="KW-0808">Transferase</keyword>